<dbReference type="CDD" id="cd05120">
    <property type="entry name" value="APH_ChoK_like"/>
    <property type="match status" value="1"/>
</dbReference>
<accession>A0A2H4STA6</accession>
<dbReference type="VEuPathDB" id="FungiDB:A9K55_002051"/>
<dbReference type="VEuPathDB" id="FungiDB:CCM_01593"/>
<sequence>MYELPFFAPKDTLPSPLPPPEVIASAGVVLEKSTGRRVVQFGDSYIIKYGIHVSLTEGKTLLFLNETQTVPVPKVFALYSRDDVKGRKVNYIIMEKIPGQSLDACWALLEPSDKEKIARQLRTHFNMLRNIPAPGYFGCLDSQPFEESIFWVSPKDKLDQRWQINGPFKSEAELNTALVQKYLYNNGSAHKATFLRRMLPSVLKDHVAVFTHGDLQRKNVMIKSDNSIVLIDWEAAGWYPEYWEYASATVAAGAWKDDWHEYLSKVLNEYPNEYSWFDMFIRDLWS</sequence>
<protein>
    <submittedName>
        <fullName evidence="2">Phosphotransferase enzyme family</fullName>
    </submittedName>
</protein>
<gene>
    <name evidence="2" type="ORF">A9K55_002051</name>
</gene>
<evidence type="ECO:0000313" key="2">
    <source>
        <dbReference type="EMBL" id="ATY66340.1"/>
    </source>
</evidence>
<dbReference type="Pfam" id="PF01636">
    <property type="entry name" value="APH"/>
    <property type="match status" value="1"/>
</dbReference>
<feature type="domain" description="Aminoglycoside phosphotransferase" evidence="1">
    <location>
        <begin position="57"/>
        <end position="253"/>
    </location>
</feature>
<reference evidence="2 3" key="1">
    <citation type="journal article" date="2017" name="BMC Genomics">
        <title>Chromosome level assembly and secondary metabolite potential of the parasitic fungus Cordyceps militaris.</title>
        <authorList>
            <person name="Kramer G.J."/>
            <person name="Nodwell J.R."/>
        </authorList>
    </citation>
    <scope>NUCLEOTIDE SEQUENCE [LARGE SCALE GENOMIC DNA]</scope>
    <source>
        <strain evidence="2 3">ATCC 34164</strain>
    </source>
</reference>
<dbReference type="AlphaFoldDB" id="A0A2H4STA6"/>
<name>A0A2H4STA6_CORMI</name>
<proteinExistence type="predicted"/>
<dbReference type="EMBL" id="CP023326">
    <property type="protein sequence ID" value="ATY66340.1"/>
    <property type="molecule type" value="Genomic_DNA"/>
</dbReference>
<dbReference type="Gene3D" id="3.90.1200.10">
    <property type="match status" value="1"/>
</dbReference>
<dbReference type="OrthoDB" id="4866920at2759"/>
<evidence type="ECO:0000313" key="3">
    <source>
        <dbReference type="Proteomes" id="UP000323067"/>
    </source>
</evidence>
<dbReference type="PANTHER" id="PTHR21310">
    <property type="entry name" value="AMINOGLYCOSIDE PHOSPHOTRANSFERASE-RELATED-RELATED"/>
    <property type="match status" value="1"/>
</dbReference>
<dbReference type="InterPro" id="IPR011009">
    <property type="entry name" value="Kinase-like_dom_sf"/>
</dbReference>
<dbReference type="Proteomes" id="UP000323067">
    <property type="component" value="Chromosome iii"/>
</dbReference>
<keyword evidence="2" id="KW-0808">Transferase</keyword>
<dbReference type="InterPro" id="IPR051678">
    <property type="entry name" value="AGP_Transferase"/>
</dbReference>
<organism evidence="2 3">
    <name type="scientific">Cordyceps militaris</name>
    <name type="common">Caterpillar fungus</name>
    <name type="synonym">Clavaria militaris</name>
    <dbReference type="NCBI Taxonomy" id="73501"/>
    <lineage>
        <taxon>Eukaryota</taxon>
        <taxon>Fungi</taxon>
        <taxon>Dikarya</taxon>
        <taxon>Ascomycota</taxon>
        <taxon>Pezizomycotina</taxon>
        <taxon>Sordariomycetes</taxon>
        <taxon>Hypocreomycetidae</taxon>
        <taxon>Hypocreales</taxon>
        <taxon>Cordycipitaceae</taxon>
        <taxon>Cordyceps</taxon>
    </lineage>
</organism>
<dbReference type="InterPro" id="IPR002575">
    <property type="entry name" value="Aminoglycoside_PTrfase"/>
</dbReference>
<dbReference type="PANTHER" id="PTHR21310:SF48">
    <property type="entry name" value="AMINOGLYCOSIDE PHOSPHOTRANSFERASE DOMAIN-CONTAINING PROTEIN"/>
    <property type="match status" value="1"/>
</dbReference>
<evidence type="ECO:0000259" key="1">
    <source>
        <dbReference type="Pfam" id="PF01636"/>
    </source>
</evidence>
<dbReference type="GO" id="GO:0016740">
    <property type="term" value="F:transferase activity"/>
    <property type="evidence" value="ECO:0007669"/>
    <property type="project" value="UniProtKB-KW"/>
</dbReference>
<dbReference type="SUPFAM" id="SSF56112">
    <property type="entry name" value="Protein kinase-like (PK-like)"/>
    <property type="match status" value="1"/>
</dbReference>